<organism evidence="2 3">
    <name type="scientific">Saponaria officinalis</name>
    <name type="common">Common soapwort</name>
    <name type="synonym">Lychnis saponaria</name>
    <dbReference type="NCBI Taxonomy" id="3572"/>
    <lineage>
        <taxon>Eukaryota</taxon>
        <taxon>Viridiplantae</taxon>
        <taxon>Streptophyta</taxon>
        <taxon>Embryophyta</taxon>
        <taxon>Tracheophyta</taxon>
        <taxon>Spermatophyta</taxon>
        <taxon>Magnoliopsida</taxon>
        <taxon>eudicotyledons</taxon>
        <taxon>Gunneridae</taxon>
        <taxon>Pentapetalae</taxon>
        <taxon>Caryophyllales</taxon>
        <taxon>Caryophyllaceae</taxon>
        <taxon>Caryophylleae</taxon>
        <taxon>Saponaria</taxon>
    </lineage>
</organism>
<name>A0AAW1MAA3_SAPOF</name>
<dbReference type="Gene3D" id="2.40.10.120">
    <property type="match status" value="1"/>
</dbReference>
<protein>
    <submittedName>
        <fullName evidence="2">Uncharacterized protein</fullName>
    </submittedName>
</protein>
<evidence type="ECO:0000313" key="3">
    <source>
        <dbReference type="Proteomes" id="UP001443914"/>
    </source>
</evidence>
<keyword evidence="1" id="KW-0472">Membrane</keyword>
<dbReference type="Proteomes" id="UP001443914">
    <property type="component" value="Unassembled WGS sequence"/>
</dbReference>
<comment type="caution">
    <text evidence="2">The sequence shown here is derived from an EMBL/GenBank/DDBJ whole genome shotgun (WGS) entry which is preliminary data.</text>
</comment>
<evidence type="ECO:0000313" key="2">
    <source>
        <dbReference type="EMBL" id="KAK9742978.1"/>
    </source>
</evidence>
<keyword evidence="1" id="KW-1133">Transmembrane helix</keyword>
<dbReference type="AlphaFoldDB" id="A0AAW1MAA3"/>
<dbReference type="SUPFAM" id="SSF50156">
    <property type="entry name" value="PDZ domain-like"/>
    <property type="match status" value="1"/>
</dbReference>
<proteinExistence type="predicted"/>
<evidence type="ECO:0000256" key="1">
    <source>
        <dbReference type="SAM" id="Phobius"/>
    </source>
</evidence>
<gene>
    <name evidence="2" type="ORF">RND81_03G209200</name>
</gene>
<sequence length="268" mass="30567">MHNILHSKFTYINININCFLLMLLLALQIVVRSSDATSYMGEIETYDFHYNLLVIKFKSKTHLESANLNMMDYVPHLDKSFQLRPHSIKVKVGDPVIIVGRYFDKTYQLMAAPGCLRNDRCDPSNYDCKELLLASCSFTRCGDGAPLVNLCGAVIGVVYYEIGPITPFLPINIVYKWWEHYKTYKELRHPTYGFEACSLYSAYLPKIDIFKRRFPSISDGVWIEKVYTGSNAEAADLCRDDVITTCDGKTVFWSCGAVCGSRLVILWS</sequence>
<dbReference type="SUPFAM" id="SSF50494">
    <property type="entry name" value="Trypsin-like serine proteases"/>
    <property type="match status" value="1"/>
</dbReference>
<reference evidence="2" key="1">
    <citation type="submission" date="2024-03" db="EMBL/GenBank/DDBJ databases">
        <title>WGS assembly of Saponaria officinalis var. Norfolk2.</title>
        <authorList>
            <person name="Jenkins J."/>
            <person name="Shu S."/>
            <person name="Grimwood J."/>
            <person name="Barry K."/>
            <person name="Goodstein D."/>
            <person name="Schmutz J."/>
            <person name="Leebens-Mack J."/>
            <person name="Osbourn A."/>
        </authorList>
    </citation>
    <scope>NUCLEOTIDE SEQUENCE [LARGE SCALE GENOMIC DNA]</scope>
    <source>
        <strain evidence="2">JIC</strain>
    </source>
</reference>
<dbReference type="InterPro" id="IPR009003">
    <property type="entry name" value="Peptidase_S1_PA"/>
</dbReference>
<accession>A0AAW1MAA3</accession>
<dbReference type="Gene3D" id="2.30.42.10">
    <property type="match status" value="1"/>
</dbReference>
<feature type="transmembrane region" description="Helical" evidence="1">
    <location>
        <begin position="12"/>
        <end position="31"/>
    </location>
</feature>
<dbReference type="EMBL" id="JBDFQZ010000003">
    <property type="protein sequence ID" value="KAK9742978.1"/>
    <property type="molecule type" value="Genomic_DNA"/>
</dbReference>
<keyword evidence="3" id="KW-1185">Reference proteome</keyword>
<dbReference type="PANTHER" id="PTHR47389">
    <property type="entry name" value="OS09G0436400 PROTEIN"/>
    <property type="match status" value="1"/>
</dbReference>
<dbReference type="InterPro" id="IPR036034">
    <property type="entry name" value="PDZ_sf"/>
</dbReference>
<keyword evidence="1" id="KW-0812">Transmembrane</keyword>
<dbReference type="PANTHER" id="PTHR47389:SF4">
    <property type="entry name" value="OS09G0436400 PROTEIN"/>
    <property type="match status" value="1"/>
</dbReference>